<proteinExistence type="predicted"/>
<gene>
    <name evidence="1" type="ORF">VR44_40835</name>
</gene>
<sequence>GAIGVAGRLLTGRAESGTVSTTTLGGPPAWTESRMLFAGAPASVLDATGTTTTTALGLDAHLHTATP</sequence>
<dbReference type="Proteomes" id="UP000033551">
    <property type="component" value="Unassembled WGS sequence"/>
</dbReference>
<protein>
    <submittedName>
        <fullName evidence="1">Uncharacterized protein</fullName>
    </submittedName>
</protein>
<name>A0A0F4I4T9_9ACTN</name>
<evidence type="ECO:0000313" key="1">
    <source>
        <dbReference type="EMBL" id="KJY15781.1"/>
    </source>
</evidence>
<keyword evidence="2" id="KW-1185">Reference proteome</keyword>
<organism evidence="1 2">
    <name type="scientific">Streptomyces katrae</name>
    <dbReference type="NCBI Taxonomy" id="68223"/>
    <lineage>
        <taxon>Bacteria</taxon>
        <taxon>Bacillati</taxon>
        <taxon>Actinomycetota</taxon>
        <taxon>Actinomycetes</taxon>
        <taxon>Kitasatosporales</taxon>
        <taxon>Streptomycetaceae</taxon>
        <taxon>Streptomyces</taxon>
    </lineage>
</organism>
<dbReference type="AlphaFoldDB" id="A0A0F4I4T9"/>
<comment type="caution">
    <text evidence="1">The sequence shown here is derived from an EMBL/GenBank/DDBJ whole genome shotgun (WGS) entry which is preliminary data.</text>
</comment>
<accession>A0A0F4I4T9</accession>
<dbReference type="EMBL" id="JZWV01001864">
    <property type="protein sequence ID" value="KJY15781.1"/>
    <property type="molecule type" value="Genomic_DNA"/>
</dbReference>
<feature type="non-terminal residue" evidence="1">
    <location>
        <position position="1"/>
    </location>
</feature>
<feature type="non-terminal residue" evidence="1">
    <location>
        <position position="67"/>
    </location>
</feature>
<dbReference type="RefSeq" id="WP_045952770.1">
    <property type="nucleotide sequence ID" value="NZ_JZWV01001864.1"/>
</dbReference>
<evidence type="ECO:0000313" key="2">
    <source>
        <dbReference type="Proteomes" id="UP000033551"/>
    </source>
</evidence>
<reference evidence="1 2" key="1">
    <citation type="submission" date="2015-02" db="EMBL/GenBank/DDBJ databases">
        <authorList>
            <person name="Ju K.-S."/>
            <person name="Doroghazi J.R."/>
            <person name="Metcalf W."/>
        </authorList>
    </citation>
    <scope>NUCLEOTIDE SEQUENCE [LARGE SCALE GENOMIC DNA]</scope>
    <source>
        <strain evidence="1 2">NRRL ISP-5550</strain>
    </source>
</reference>